<keyword evidence="2" id="KW-1185">Reference proteome</keyword>
<dbReference type="EMBL" id="SNVJ01000051">
    <property type="protein sequence ID" value="MXP66146.1"/>
    <property type="molecule type" value="Genomic_DNA"/>
</dbReference>
<sequence length="79" mass="8611">MRETIRRRLDADAIVREAAAEARGIASGRESGCDPRQADAVVHDLLAEIDALLPDLTPFEHDGRTYRPVDDQEVAAALA</sequence>
<organism evidence="1 2">
    <name type="scientific">Teichococcus coralli</name>
    <dbReference type="NCBI Taxonomy" id="2545983"/>
    <lineage>
        <taxon>Bacteria</taxon>
        <taxon>Pseudomonadati</taxon>
        <taxon>Pseudomonadota</taxon>
        <taxon>Alphaproteobacteria</taxon>
        <taxon>Acetobacterales</taxon>
        <taxon>Roseomonadaceae</taxon>
        <taxon>Roseomonas</taxon>
    </lineage>
</organism>
<dbReference type="AlphaFoldDB" id="A0A845BIZ2"/>
<gene>
    <name evidence="1" type="ORF">E0493_22720</name>
</gene>
<name>A0A845BIZ2_9PROT</name>
<comment type="caution">
    <text evidence="1">The sequence shown here is derived from an EMBL/GenBank/DDBJ whole genome shotgun (WGS) entry which is preliminary data.</text>
</comment>
<reference evidence="1 2" key="1">
    <citation type="submission" date="2019-03" db="EMBL/GenBank/DDBJ databases">
        <title>Roseomonas sp. a novel Roseomonas species isolated from Sea whip Gorgonian.</title>
        <authorList>
            <person name="Li F."/>
            <person name="Pan X."/>
            <person name="Huang S."/>
            <person name="Li Z."/>
            <person name="Meng B."/>
        </authorList>
    </citation>
    <scope>NUCLEOTIDE SEQUENCE [LARGE SCALE GENOMIC DNA]</scope>
    <source>
        <strain evidence="1 2">M0104</strain>
    </source>
</reference>
<evidence type="ECO:0000313" key="2">
    <source>
        <dbReference type="Proteomes" id="UP000460715"/>
    </source>
</evidence>
<accession>A0A845BIZ2</accession>
<evidence type="ECO:0000313" key="1">
    <source>
        <dbReference type="EMBL" id="MXP66146.1"/>
    </source>
</evidence>
<dbReference type="RefSeq" id="WP_160939556.1">
    <property type="nucleotide sequence ID" value="NZ_SNVJ01000051.1"/>
</dbReference>
<proteinExistence type="predicted"/>
<protein>
    <submittedName>
        <fullName evidence="1">Uncharacterized protein</fullName>
    </submittedName>
</protein>
<dbReference type="Proteomes" id="UP000460715">
    <property type="component" value="Unassembled WGS sequence"/>
</dbReference>